<dbReference type="Pfam" id="PF04773">
    <property type="entry name" value="FecR"/>
    <property type="match status" value="1"/>
</dbReference>
<keyword evidence="4" id="KW-1185">Reference proteome</keyword>
<proteinExistence type="predicted"/>
<dbReference type="PIRSF" id="PIRSF018266">
    <property type="entry name" value="FecR"/>
    <property type="match status" value="1"/>
</dbReference>
<dbReference type="Pfam" id="PF16344">
    <property type="entry name" value="FecR_C"/>
    <property type="match status" value="1"/>
</dbReference>
<evidence type="ECO:0000259" key="2">
    <source>
        <dbReference type="Pfam" id="PF16344"/>
    </source>
</evidence>
<evidence type="ECO:0000313" key="4">
    <source>
        <dbReference type="Proteomes" id="UP001449657"/>
    </source>
</evidence>
<dbReference type="Proteomes" id="UP001449657">
    <property type="component" value="Chromosome"/>
</dbReference>
<feature type="domain" description="FecR protein" evidence="1">
    <location>
        <begin position="160"/>
        <end position="254"/>
    </location>
</feature>
<name>A0ABZ2Z8C0_9BACT</name>
<reference evidence="3 4" key="1">
    <citation type="submission" date="2024-03" db="EMBL/GenBank/DDBJ databases">
        <title>Chitinophaga caseinilytica sp. nov., a casein hydrolysing bacterium isolated from forest soil.</title>
        <authorList>
            <person name="Lee D.S."/>
            <person name="Han D.M."/>
            <person name="Baek J.H."/>
            <person name="Choi D.G."/>
            <person name="Jeon J.H."/>
            <person name="Jeon C.O."/>
        </authorList>
    </citation>
    <scope>NUCLEOTIDE SEQUENCE [LARGE SCALE GENOMIC DNA]</scope>
    <source>
        <strain evidence="3 4">KACC 19118</strain>
    </source>
</reference>
<gene>
    <name evidence="3" type="ORF">WJU22_05205</name>
</gene>
<dbReference type="InterPro" id="IPR032508">
    <property type="entry name" value="FecR_C"/>
</dbReference>
<evidence type="ECO:0000259" key="1">
    <source>
        <dbReference type="Pfam" id="PF04773"/>
    </source>
</evidence>
<dbReference type="PANTHER" id="PTHR30273">
    <property type="entry name" value="PERIPLASMIC SIGNAL SENSOR AND SIGMA FACTOR ACTIVATOR FECR-RELATED"/>
    <property type="match status" value="1"/>
</dbReference>
<dbReference type="EMBL" id="CP150096">
    <property type="protein sequence ID" value="WZN47572.1"/>
    <property type="molecule type" value="Genomic_DNA"/>
</dbReference>
<dbReference type="PANTHER" id="PTHR30273:SF2">
    <property type="entry name" value="PROTEIN FECR"/>
    <property type="match status" value="1"/>
</dbReference>
<sequence>MTEPEFLKLLSRYKNGRLSPREEAEFAEAAASGQFDELVQHDVLRALSRPPASRNGIVRMLGAWRYKAAAVAVLIGGISTFFAMKLLKSEGAGRPSATTVAEVLPGTNKAMLTLADGSVIELDSTGAVTIPRQGSASISAAGGQLSYDANSIKAAPAFNTLRTPRGGQFKVILSDGTKVWMNAESSLTYPTTFSDDFREVELTGEAFFEVEKDAMRPFRVKASEAMVDVLGTSFNVMAYPEEKSVDATLVQGAVIVKGNGGAKRLLPGEQAVVAGGATPEVSEVDVEEVLAWKNGLFIFQDADLKSVMRQLARWYDVEIEYQGRPSDMKLNGAVYRNYSLSQVLTVLKATGLQFKIEARKLIIIT</sequence>
<dbReference type="InterPro" id="IPR012373">
    <property type="entry name" value="Ferrdict_sens_TM"/>
</dbReference>
<accession>A0ABZ2Z8C0</accession>
<protein>
    <submittedName>
        <fullName evidence="3">FecR domain-containing protein</fullName>
    </submittedName>
</protein>
<dbReference type="Gene3D" id="2.60.120.1440">
    <property type="match status" value="1"/>
</dbReference>
<evidence type="ECO:0000313" key="3">
    <source>
        <dbReference type="EMBL" id="WZN47572.1"/>
    </source>
</evidence>
<dbReference type="Gene3D" id="3.55.50.30">
    <property type="match status" value="1"/>
</dbReference>
<feature type="domain" description="Protein FecR C-terminal" evidence="2">
    <location>
        <begin position="297"/>
        <end position="363"/>
    </location>
</feature>
<dbReference type="InterPro" id="IPR006860">
    <property type="entry name" value="FecR"/>
</dbReference>
<organism evidence="3 4">
    <name type="scientific">Chitinophaga caseinilytica</name>
    <dbReference type="NCBI Taxonomy" id="2267521"/>
    <lineage>
        <taxon>Bacteria</taxon>
        <taxon>Pseudomonadati</taxon>
        <taxon>Bacteroidota</taxon>
        <taxon>Chitinophagia</taxon>
        <taxon>Chitinophagales</taxon>
        <taxon>Chitinophagaceae</taxon>
        <taxon>Chitinophaga</taxon>
    </lineage>
</organism>
<dbReference type="RefSeq" id="WP_341842202.1">
    <property type="nucleotide sequence ID" value="NZ_CP149792.1"/>
</dbReference>